<sequence>MWPFGKNIVEQIKDTFGQNRVSKDLPVQVEEQNGNVILKGEVPTEDHKSLLETIAQTIRGVKNVKTTDLKVQQASAHKTASQSNSQHTQAEIQELRNRSRIAREVLKRLEANAELADDPIAVLQSGHGVVLRGAVDNQHEYNLAVKIAQETPEVESVDSSDLRIDPQAKQKYKSSLQQQSS</sequence>
<dbReference type="Pfam" id="PF04972">
    <property type="entry name" value="BON"/>
    <property type="match status" value="2"/>
</dbReference>
<feature type="domain" description="BON" evidence="2">
    <location>
        <begin position="4"/>
        <end position="73"/>
    </location>
</feature>
<evidence type="ECO:0000256" key="1">
    <source>
        <dbReference type="SAM" id="MobiDB-lite"/>
    </source>
</evidence>
<dbReference type="PANTHER" id="PTHR34606">
    <property type="entry name" value="BON DOMAIN-CONTAINING PROTEIN"/>
    <property type="match status" value="1"/>
</dbReference>
<gene>
    <name evidence="3" type="ORF">GCM10008938_11480</name>
</gene>
<dbReference type="PROSITE" id="PS50914">
    <property type="entry name" value="BON"/>
    <property type="match status" value="2"/>
</dbReference>
<feature type="domain" description="BON" evidence="2">
    <location>
        <begin position="97"/>
        <end position="166"/>
    </location>
</feature>
<dbReference type="InterPro" id="IPR051686">
    <property type="entry name" value="Lipoprotein_DolP"/>
</dbReference>
<feature type="region of interest" description="Disordered" evidence="1">
    <location>
        <begin position="74"/>
        <end position="95"/>
    </location>
</feature>
<dbReference type="SMART" id="SM00749">
    <property type="entry name" value="BON"/>
    <property type="match status" value="2"/>
</dbReference>
<reference evidence="4" key="1">
    <citation type="journal article" date="2019" name="Int. J. Syst. Evol. Microbiol.">
        <title>The Global Catalogue of Microorganisms (GCM) 10K type strain sequencing project: providing services to taxonomists for standard genome sequencing and annotation.</title>
        <authorList>
            <consortium name="The Broad Institute Genomics Platform"/>
            <consortium name="The Broad Institute Genome Sequencing Center for Infectious Disease"/>
            <person name="Wu L."/>
            <person name="Ma J."/>
        </authorList>
    </citation>
    <scope>NUCLEOTIDE SEQUENCE [LARGE SCALE GENOMIC DNA]</scope>
    <source>
        <strain evidence="4">JCM 14370</strain>
    </source>
</reference>
<dbReference type="Gene3D" id="3.30.1340.30">
    <property type="match status" value="1"/>
</dbReference>
<evidence type="ECO:0000313" key="3">
    <source>
        <dbReference type="EMBL" id="GGJ27036.1"/>
    </source>
</evidence>
<organism evidence="3 4">
    <name type="scientific">Deinococcus roseus</name>
    <dbReference type="NCBI Taxonomy" id="392414"/>
    <lineage>
        <taxon>Bacteria</taxon>
        <taxon>Thermotogati</taxon>
        <taxon>Deinococcota</taxon>
        <taxon>Deinococci</taxon>
        <taxon>Deinococcales</taxon>
        <taxon>Deinococcaceae</taxon>
        <taxon>Deinococcus</taxon>
    </lineage>
</organism>
<feature type="region of interest" description="Disordered" evidence="1">
    <location>
        <begin position="152"/>
        <end position="181"/>
    </location>
</feature>
<accession>A0ABQ2CWQ1</accession>
<feature type="compositionally biased region" description="Polar residues" evidence="1">
    <location>
        <begin position="74"/>
        <end position="91"/>
    </location>
</feature>
<comment type="caution">
    <text evidence="3">The sequence shown here is derived from an EMBL/GenBank/DDBJ whole genome shotgun (WGS) entry which is preliminary data.</text>
</comment>
<dbReference type="RefSeq" id="WP_189001261.1">
    <property type="nucleotide sequence ID" value="NZ_BMOD01000003.1"/>
</dbReference>
<dbReference type="InterPro" id="IPR007055">
    <property type="entry name" value="BON_dom"/>
</dbReference>
<evidence type="ECO:0000259" key="2">
    <source>
        <dbReference type="PROSITE" id="PS50914"/>
    </source>
</evidence>
<proteinExistence type="predicted"/>
<evidence type="ECO:0000313" key="4">
    <source>
        <dbReference type="Proteomes" id="UP000632222"/>
    </source>
</evidence>
<name>A0ABQ2CWQ1_9DEIO</name>
<keyword evidence="4" id="KW-1185">Reference proteome</keyword>
<protein>
    <recommendedName>
        <fullName evidence="2">BON domain-containing protein</fullName>
    </recommendedName>
</protein>
<dbReference type="Proteomes" id="UP000632222">
    <property type="component" value="Unassembled WGS sequence"/>
</dbReference>
<dbReference type="PANTHER" id="PTHR34606:SF15">
    <property type="entry name" value="BON DOMAIN-CONTAINING PROTEIN"/>
    <property type="match status" value="1"/>
</dbReference>
<dbReference type="EMBL" id="BMOD01000003">
    <property type="protein sequence ID" value="GGJ27036.1"/>
    <property type="molecule type" value="Genomic_DNA"/>
</dbReference>
<dbReference type="InterPro" id="IPR014004">
    <property type="entry name" value="Transpt-assoc_nodulatn_dom_bac"/>
</dbReference>